<feature type="signal peptide" evidence="1">
    <location>
        <begin position="1"/>
        <end position="23"/>
    </location>
</feature>
<proteinExistence type="predicted"/>
<dbReference type="Proteomes" id="UP001500218">
    <property type="component" value="Unassembled WGS sequence"/>
</dbReference>
<name>A0ABN2LX04_9ACTN</name>
<dbReference type="PROSITE" id="PS51257">
    <property type="entry name" value="PROKAR_LIPOPROTEIN"/>
    <property type="match status" value="1"/>
</dbReference>
<organism evidence="2 3">
    <name type="scientific">Luedemannella flava</name>
    <dbReference type="NCBI Taxonomy" id="349316"/>
    <lineage>
        <taxon>Bacteria</taxon>
        <taxon>Bacillati</taxon>
        <taxon>Actinomycetota</taxon>
        <taxon>Actinomycetes</taxon>
        <taxon>Micromonosporales</taxon>
        <taxon>Micromonosporaceae</taxon>
        <taxon>Luedemannella</taxon>
    </lineage>
</organism>
<accession>A0ABN2LX04</accession>
<dbReference type="EMBL" id="BAAALT010000060">
    <property type="protein sequence ID" value="GAA1801751.1"/>
    <property type="molecule type" value="Genomic_DNA"/>
</dbReference>
<evidence type="ECO:0000313" key="2">
    <source>
        <dbReference type="EMBL" id="GAA1801751.1"/>
    </source>
</evidence>
<feature type="chain" id="PRO_5045591963" evidence="1">
    <location>
        <begin position="24"/>
        <end position="177"/>
    </location>
</feature>
<reference evidence="2 3" key="1">
    <citation type="journal article" date="2019" name="Int. J. Syst. Evol. Microbiol.">
        <title>The Global Catalogue of Microorganisms (GCM) 10K type strain sequencing project: providing services to taxonomists for standard genome sequencing and annotation.</title>
        <authorList>
            <consortium name="The Broad Institute Genomics Platform"/>
            <consortium name="The Broad Institute Genome Sequencing Center for Infectious Disease"/>
            <person name="Wu L."/>
            <person name="Ma J."/>
        </authorList>
    </citation>
    <scope>NUCLEOTIDE SEQUENCE [LARGE SCALE GENOMIC DNA]</scope>
    <source>
        <strain evidence="2 3">JCM 13250</strain>
    </source>
</reference>
<evidence type="ECO:0000313" key="3">
    <source>
        <dbReference type="Proteomes" id="UP001500218"/>
    </source>
</evidence>
<gene>
    <name evidence="2" type="ORF">GCM10009682_24570</name>
</gene>
<sequence length="177" mass="17880">MHIRRYVGLAALTLLAAGCGNPAARSGPPAPDASGASPVPSLVLVDPVCGQPLPDRPGGSLTVTGRFPASAPADQATIAGTVEVTGREAVRGVSGRGAEVFVVRDGRVVAVPGWQDAAGVVWDLAPGSSKSLPADVTPGTCRPLTPGTYELYARVVVTADDGARIQGVGGPWPLELR</sequence>
<keyword evidence="1" id="KW-0732">Signal</keyword>
<comment type="caution">
    <text evidence="2">The sequence shown here is derived from an EMBL/GenBank/DDBJ whole genome shotgun (WGS) entry which is preliminary data.</text>
</comment>
<evidence type="ECO:0000256" key="1">
    <source>
        <dbReference type="SAM" id="SignalP"/>
    </source>
</evidence>
<protein>
    <submittedName>
        <fullName evidence="2">Uncharacterized protein</fullName>
    </submittedName>
</protein>
<keyword evidence="3" id="KW-1185">Reference proteome</keyword>